<gene>
    <name evidence="5" type="ORF">J2S90_000030</name>
    <name evidence="6" type="ORF">J2S93_001673</name>
</gene>
<dbReference type="Gene3D" id="3.90.1750.20">
    <property type="entry name" value="Putative Large Serine Recombinase, Chain B, Domain 2"/>
    <property type="match status" value="1"/>
</dbReference>
<proteinExistence type="predicted"/>
<protein>
    <submittedName>
        <fullName evidence="5">DNA invertase Pin-like site-specific DNA recombinase</fullName>
    </submittedName>
</protein>
<dbReference type="PANTHER" id="PTHR30461">
    <property type="entry name" value="DNA-INVERTASE FROM LAMBDOID PROPHAGE"/>
    <property type="match status" value="1"/>
</dbReference>
<evidence type="ECO:0000313" key="5">
    <source>
        <dbReference type="EMBL" id="MDP9903090.1"/>
    </source>
</evidence>
<dbReference type="InterPro" id="IPR036162">
    <property type="entry name" value="Resolvase-like_N_sf"/>
</dbReference>
<name>A0AAW8D9W5_9MICC</name>
<comment type="caution">
    <text evidence="5">The sequence shown here is derived from an EMBL/GenBank/DDBJ whole genome shotgun (WGS) entry which is preliminary data.</text>
</comment>
<dbReference type="EMBL" id="JAUSTF010000002">
    <property type="protein sequence ID" value="MDQ0180257.1"/>
    <property type="molecule type" value="Genomic_DNA"/>
</dbReference>
<dbReference type="Gene3D" id="3.40.50.1390">
    <property type="entry name" value="Resolvase, N-terminal catalytic domain"/>
    <property type="match status" value="1"/>
</dbReference>
<feature type="domain" description="Resolvase/invertase-type recombinase catalytic" evidence="3">
    <location>
        <begin position="19"/>
        <end position="167"/>
    </location>
</feature>
<dbReference type="PANTHER" id="PTHR30461:SF23">
    <property type="entry name" value="DNA RECOMBINASE-RELATED"/>
    <property type="match status" value="1"/>
</dbReference>
<accession>A0AAW8D9W5</accession>
<dbReference type="AlphaFoldDB" id="A0AAW8D9W5"/>
<feature type="domain" description="Recombinase" evidence="4">
    <location>
        <begin position="170"/>
        <end position="343"/>
    </location>
</feature>
<dbReference type="SUPFAM" id="SSF53041">
    <property type="entry name" value="Resolvase-like"/>
    <property type="match status" value="1"/>
</dbReference>
<evidence type="ECO:0000313" key="8">
    <source>
        <dbReference type="Proteomes" id="UP001242995"/>
    </source>
</evidence>
<evidence type="ECO:0000313" key="6">
    <source>
        <dbReference type="EMBL" id="MDQ0180257.1"/>
    </source>
</evidence>
<dbReference type="InterPro" id="IPR050639">
    <property type="entry name" value="SSR_resolvase"/>
</dbReference>
<dbReference type="Pfam" id="PF07508">
    <property type="entry name" value="Recombinase"/>
    <property type="match status" value="1"/>
</dbReference>
<dbReference type="CDD" id="cd00338">
    <property type="entry name" value="Ser_Recombinase"/>
    <property type="match status" value="1"/>
</dbReference>
<feature type="coiled-coil region" evidence="1">
    <location>
        <begin position="453"/>
        <end position="480"/>
    </location>
</feature>
<sequence length="538" mass="60021">MPKPSTHAHPSPTHKHDIRVAIYLRVSLDPELDGLTIDRHREACLQIAQQRKWTVVETYVDQSISATDKSKVRPSYDRMVQDYASGAFEAIICWDLDRLTRQPRQLEDWIEAAEERGLLLVTANGEADLSTDGGRMYARIKAAVARAEVERKGARQSAGQAQRAAQGRAPKGMRPLGYTTSGSVIAHEAAAVKAIYEAFARGCSIRSIAAALSGEQDDSTPAGVPALPRHDRTVALERNERRVTENRSLPPQKQKRIRDVPADRAWPPSTVLGILRNPRYAGYSTYTPKDLPASHDGGSKRRSWRASILMDDAGSPVLGQWEALIAEGPWWDVQNKLDDPERITNRVGTDRKHLGAGLYRCGHINPNTQEECGLPVRTHSGRYRCAGHIVRSLIPVDRFVVHAIMHKLSMREFSDILAQEETPRLQAISATIDQHRGRLARAQHDYDSELIEARDLKRIRTREENAIAALAAERSQLQARNSVGSVLNAPDPSQAFAGADLATRRQVIDWLTTVTLLPYPRGRKAFDESTVRLDWRSV</sequence>
<dbReference type="Proteomes" id="UP001230951">
    <property type="component" value="Unassembled WGS sequence"/>
</dbReference>
<evidence type="ECO:0000256" key="2">
    <source>
        <dbReference type="SAM" id="MobiDB-lite"/>
    </source>
</evidence>
<evidence type="ECO:0000259" key="4">
    <source>
        <dbReference type="PROSITE" id="PS51737"/>
    </source>
</evidence>
<dbReference type="SMART" id="SM00857">
    <property type="entry name" value="Resolvase"/>
    <property type="match status" value="1"/>
</dbReference>
<feature type="compositionally biased region" description="Low complexity" evidence="2">
    <location>
        <begin position="155"/>
        <end position="169"/>
    </location>
</feature>
<dbReference type="InterPro" id="IPR006119">
    <property type="entry name" value="Resolv_N"/>
</dbReference>
<dbReference type="RefSeq" id="WP_306958672.1">
    <property type="nucleotide sequence ID" value="NZ_JAUSRG010000001.1"/>
</dbReference>
<dbReference type="InterPro" id="IPR038109">
    <property type="entry name" value="DNA_bind_recomb_sf"/>
</dbReference>
<dbReference type="GO" id="GO:0003677">
    <property type="term" value="F:DNA binding"/>
    <property type="evidence" value="ECO:0007669"/>
    <property type="project" value="InterPro"/>
</dbReference>
<dbReference type="Pfam" id="PF00239">
    <property type="entry name" value="Resolvase"/>
    <property type="match status" value="1"/>
</dbReference>
<evidence type="ECO:0000259" key="3">
    <source>
        <dbReference type="PROSITE" id="PS51736"/>
    </source>
</evidence>
<organism evidence="5 8">
    <name type="scientific">Arthrobacter bambusae</name>
    <dbReference type="NCBI Taxonomy" id="1338426"/>
    <lineage>
        <taxon>Bacteria</taxon>
        <taxon>Bacillati</taxon>
        <taxon>Actinomycetota</taxon>
        <taxon>Actinomycetes</taxon>
        <taxon>Micrococcales</taxon>
        <taxon>Micrococcaceae</taxon>
        <taxon>Arthrobacter</taxon>
    </lineage>
</organism>
<feature type="region of interest" description="Disordered" evidence="2">
    <location>
        <begin position="151"/>
        <end position="176"/>
    </location>
</feature>
<evidence type="ECO:0000256" key="1">
    <source>
        <dbReference type="SAM" id="Coils"/>
    </source>
</evidence>
<dbReference type="PROSITE" id="PS51737">
    <property type="entry name" value="RECOMBINASE_DNA_BIND"/>
    <property type="match status" value="1"/>
</dbReference>
<dbReference type="InterPro" id="IPR011109">
    <property type="entry name" value="DNA_bind_recombinase_dom"/>
</dbReference>
<reference evidence="5 7" key="1">
    <citation type="submission" date="2023-07" db="EMBL/GenBank/DDBJ databases">
        <title>Sorghum-associated microbial communities from plants grown in Nebraska, USA.</title>
        <authorList>
            <person name="Schachtman D."/>
        </authorList>
    </citation>
    <scope>NUCLEOTIDE SEQUENCE</scope>
    <source>
        <strain evidence="5">DS1006</strain>
        <strain evidence="6 7">DS1016</strain>
    </source>
</reference>
<keyword evidence="7" id="KW-1185">Reference proteome</keyword>
<dbReference type="PROSITE" id="PS51736">
    <property type="entry name" value="RECOMBINASES_3"/>
    <property type="match status" value="1"/>
</dbReference>
<dbReference type="Proteomes" id="UP001242995">
    <property type="component" value="Unassembled WGS sequence"/>
</dbReference>
<dbReference type="EMBL" id="JAUSRG010000001">
    <property type="protein sequence ID" value="MDP9903090.1"/>
    <property type="molecule type" value="Genomic_DNA"/>
</dbReference>
<dbReference type="GO" id="GO:0000150">
    <property type="term" value="F:DNA strand exchange activity"/>
    <property type="evidence" value="ECO:0007669"/>
    <property type="project" value="InterPro"/>
</dbReference>
<keyword evidence="1" id="KW-0175">Coiled coil</keyword>
<evidence type="ECO:0000313" key="7">
    <source>
        <dbReference type="Proteomes" id="UP001230951"/>
    </source>
</evidence>